<dbReference type="Pfam" id="PF00005">
    <property type="entry name" value="ABC_tran"/>
    <property type="match status" value="1"/>
</dbReference>
<evidence type="ECO:0000259" key="9">
    <source>
        <dbReference type="PROSITE" id="PS50893"/>
    </source>
</evidence>
<evidence type="ECO:0000313" key="12">
    <source>
        <dbReference type="Proteomes" id="UP001500403"/>
    </source>
</evidence>
<feature type="transmembrane region" description="Helical" evidence="8">
    <location>
        <begin position="171"/>
        <end position="189"/>
    </location>
</feature>
<dbReference type="PROSITE" id="PS50893">
    <property type="entry name" value="ABC_TRANSPORTER_2"/>
    <property type="match status" value="1"/>
</dbReference>
<name>A0ABN3WXN7_9ACTN</name>
<feature type="transmembrane region" description="Helical" evidence="8">
    <location>
        <begin position="68"/>
        <end position="88"/>
    </location>
</feature>
<feature type="transmembrane region" description="Helical" evidence="8">
    <location>
        <begin position="251"/>
        <end position="276"/>
    </location>
</feature>
<comment type="caution">
    <text evidence="11">The sequence shown here is derived from an EMBL/GenBank/DDBJ whole genome shotgun (WGS) entry which is preliminary data.</text>
</comment>
<dbReference type="PROSITE" id="PS00211">
    <property type="entry name" value="ABC_TRANSPORTER_1"/>
    <property type="match status" value="1"/>
</dbReference>
<feature type="compositionally biased region" description="Gly residues" evidence="7">
    <location>
        <begin position="337"/>
        <end position="348"/>
    </location>
</feature>
<feature type="domain" description="ABC transporter" evidence="9">
    <location>
        <begin position="378"/>
        <end position="616"/>
    </location>
</feature>
<keyword evidence="4 11" id="KW-0067">ATP-binding</keyword>
<dbReference type="PANTHER" id="PTHR43394:SF1">
    <property type="entry name" value="ATP-BINDING CASSETTE SUB-FAMILY B MEMBER 10, MITOCHONDRIAL"/>
    <property type="match status" value="1"/>
</dbReference>
<keyword evidence="2 8" id="KW-0812">Transmembrane</keyword>
<comment type="subcellular location">
    <subcellularLocation>
        <location evidence="1">Cell membrane</location>
        <topology evidence="1">Multi-pass membrane protein</topology>
    </subcellularLocation>
</comment>
<dbReference type="InterPro" id="IPR027417">
    <property type="entry name" value="P-loop_NTPase"/>
</dbReference>
<evidence type="ECO:0000256" key="2">
    <source>
        <dbReference type="ARBA" id="ARBA00022692"/>
    </source>
</evidence>
<dbReference type="InterPro" id="IPR036640">
    <property type="entry name" value="ABC1_TM_sf"/>
</dbReference>
<dbReference type="InterPro" id="IPR039421">
    <property type="entry name" value="Type_1_exporter"/>
</dbReference>
<evidence type="ECO:0000256" key="3">
    <source>
        <dbReference type="ARBA" id="ARBA00022741"/>
    </source>
</evidence>
<dbReference type="SUPFAM" id="SSF52540">
    <property type="entry name" value="P-loop containing nucleoside triphosphate hydrolases"/>
    <property type="match status" value="1"/>
</dbReference>
<feature type="region of interest" description="Disordered" evidence="7">
    <location>
        <begin position="330"/>
        <end position="355"/>
    </location>
</feature>
<organism evidence="11 12">
    <name type="scientific">Streptomyces enissocaesilis</name>
    <dbReference type="NCBI Taxonomy" id="332589"/>
    <lineage>
        <taxon>Bacteria</taxon>
        <taxon>Bacillati</taxon>
        <taxon>Actinomycetota</taxon>
        <taxon>Actinomycetes</taxon>
        <taxon>Kitasatosporales</taxon>
        <taxon>Streptomycetaceae</taxon>
        <taxon>Streptomyces</taxon>
        <taxon>Streptomyces rochei group</taxon>
    </lineage>
</organism>
<dbReference type="RefSeq" id="WP_344492687.1">
    <property type="nucleotide sequence ID" value="NZ_BAAAUD010000014.1"/>
</dbReference>
<protein>
    <submittedName>
        <fullName evidence="11">ABC transporter ATP-binding protein</fullName>
    </submittedName>
</protein>
<dbReference type="InterPro" id="IPR003439">
    <property type="entry name" value="ABC_transporter-like_ATP-bd"/>
</dbReference>
<dbReference type="InterPro" id="IPR003593">
    <property type="entry name" value="AAA+_ATPase"/>
</dbReference>
<dbReference type="InterPro" id="IPR011527">
    <property type="entry name" value="ABC1_TM_dom"/>
</dbReference>
<dbReference type="PANTHER" id="PTHR43394">
    <property type="entry name" value="ATP-DEPENDENT PERMEASE MDL1, MITOCHONDRIAL"/>
    <property type="match status" value="1"/>
</dbReference>
<dbReference type="Gene3D" id="1.20.1560.10">
    <property type="entry name" value="ABC transporter type 1, transmembrane domain"/>
    <property type="match status" value="1"/>
</dbReference>
<dbReference type="Pfam" id="PF00664">
    <property type="entry name" value="ABC_membrane"/>
    <property type="match status" value="1"/>
</dbReference>
<dbReference type="SUPFAM" id="SSF90123">
    <property type="entry name" value="ABC transporter transmembrane region"/>
    <property type="match status" value="1"/>
</dbReference>
<keyword evidence="6 8" id="KW-0472">Membrane</keyword>
<evidence type="ECO:0000256" key="4">
    <source>
        <dbReference type="ARBA" id="ARBA00022840"/>
    </source>
</evidence>
<evidence type="ECO:0000256" key="6">
    <source>
        <dbReference type="ARBA" id="ARBA00023136"/>
    </source>
</evidence>
<evidence type="ECO:0000313" key="11">
    <source>
        <dbReference type="EMBL" id="GAA2931533.1"/>
    </source>
</evidence>
<dbReference type="PROSITE" id="PS50929">
    <property type="entry name" value="ABC_TM1F"/>
    <property type="match status" value="1"/>
</dbReference>
<proteinExistence type="predicted"/>
<sequence length="632" mass="66368">MTGTDAPAEDRSAVRSLLRLWPYVRPVRARLACAALVAVLASCLGLVVPLVLKWIVDGPVADRDPGGVWLGALYLLLLGLTEAALFGLRRWLVARPLAGVEAAMRGDLYRHLQRLPVAFHDRWPSGQLLSRGTTDLMLLRMFLAFPLTFLLVNGVTILVGVAILLLQQWSLGLVLLAPVIPLVVLCSVFESKYSLVARRSQDQVGDLTTVVEESVLGIRVIKGFGHNRSQAHAFRELSLTLRGTELAKARLLAGIWATITALPELAVGAALVLGTVRVADGALSAGTLVAFLSTALALRWPVESIGFLLAISQDAATATERYFEVMDAREEAEGDGPSSGAGPVGGPVSGPVAGPVSGPVSGPVAVPVAGPVAVERGIVFEGVEFRYPDAHEGAPPVLAHIDLHVRPGETMALVGATGSGKTTLTTLVPRLHEVTGGRITLDGADITAMPRERLRELVSVAFEEPTLFSASVGENVLMGAGRGAGEADLARALDTARAGFAHRLPQGTATRVGEQGLSLSGGQRQRLALARAVVGGPRFLVLDDPLSALDVHTEALVEAALRRVLEDTTALVVAHRPSTVLLADRVALLSGGRIAAVGTHQELLRTSDEYAWLMSGAGVGADGKKKDDGEGA</sequence>
<accession>A0ABN3WXN7</accession>
<dbReference type="InterPro" id="IPR017871">
    <property type="entry name" value="ABC_transporter-like_CS"/>
</dbReference>
<feature type="transmembrane region" description="Helical" evidence="8">
    <location>
        <begin position="31"/>
        <end position="56"/>
    </location>
</feature>
<dbReference type="GO" id="GO:0005524">
    <property type="term" value="F:ATP binding"/>
    <property type="evidence" value="ECO:0007669"/>
    <property type="project" value="UniProtKB-KW"/>
</dbReference>
<evidence type="ECO:0000259" key="10">
    <source>
        <dbReference type="PROSITE" id="PS50929"/>
    </source>
</evidence>
<keyword evidence="5 8" id="KW-1133">Transmembrane helix</keyword>
<evidence type="ECO:0000256" key="1">
    <source>
        <dbReference type="ARBA" id="ARBA00004651"/>
    </source>
</evidence>
<dbReference type="Proteomes" id="UP001500403">
    <property type="component" value="Unassembled WGS sequence"/>
</dbReference>
<evidence type="ECO:0000256" key="8">
    <source>
        <dbReference type="SAM" id="Phobius"/>
    </source>
</evidence>
<feature type="domain" description="ABC transmembrane type-1" evidence="10">
    <location>
        <begin position="34"/>
        <end position="314"/>
    </location>
</feature>
<reference evidence="11 12" key="1">
    <citation type="journal article" date="2019" name="Int. J. Syst. Evol. Microbiol.">
        <title>The Global Catalogue of Microorganisms (GCM) 10K type strain sequencing project: providing services to taxonomists for standard genome sequencing and annotation.</title>
        <authorList>
            <consortium name="The Broad Institute Genomics Platform"/>
            <consortium name="The Broad Institute Genome Sequencing Center for Infectious Disease"/>
            <person name="Wu L."/>
            <person name="Ma J."/>
        </authorList>
    </citation>
    <scope>NUCLEOTIDE SEQUENCE [LARGE SCALE GENOMIC DNA]</scope>
    <source>
        <strain evidence="11 12">JCM 9088</strain>
    </source>
</reference>
<dbReference type="EMBL" id="BAAAUD010000014">
    <property type="protein sequence ID" value="GAA2931533.1"/>
    <property type="molecule type" value="Genomic_DNA"/>
</dbReference>
<evidence type="ECO:0000256" key="7">
    <source>
        <dbReference type="SAM" id="MobiDB-lite"/>
    </source>
</evidence>
<keyword evidence="3" id="KW-0547">Nucleotide-binding</keyword>
<dbReference type="Gene3D" id="3.40.50.300">
    <property type="entry name" value="P-loop containing nucleotide triphosphate hydrolases"/>
    <property type="match status" value="1"/>
</dbReference>
<keyword evidence="12" id="KW-1185">Reference proteome</keyword>
<feature type="transmembrane region" description="Helical" evidence="8">
    <location>
        <begin position="141"/>
        <end position="165"/>
    </location>
</feature>
<evidence type="ECO:0000256" key="5">
    <source>
        <dbReference type="ARBA" id="ARBA00022989"/>
    </source>
</evidence>
<gene>
    <name evidence="11" type="ORF">GCM10010446_15410</name>
</gene>
<dbReference type="CDD" id="cd18543">
    <property type="entry name" value="ABC_6TM_Rv0194_D1_like"/>
    <property type="match status" value="1"/>
</dbReference>
<dbReference type="SMART" id="SM00382">
    <property type="entry name" value="AAA"/>
    <property type="match status" value="1"/>
</dbReference>